<dbReference type="InterPro" id="IPR031883">
    <property type="entry name" value="DUF4763"/>
</dbReference>
<dbReference type="OrthoDB" id="7863038at2759"/>
<dbReference type="GeneID" id="108071609"/>
<organism evidence="1 2">
    <name type="scientific">Drosophila kikkawai</name>
    <name type="common">Fruit fly</name>
    <dbReference type="NCBI Taxonomy" id="30033"/>
    <lineage>
        <taxon>Eukaryota</taxon>
        <taxon>Metazoa</taxon>
        <taxon>Ecdysozoa</taxon>
        <taxon>Arthropoda</taxon>
        <taxon>Hexapoda</taxon>
        <taxon>Insecta</taxon>
        <taxon>Pterygota</taxon>
        <taxon>Neoptera</taxon>
        <taxon>Endopterygota</taxon>
        <taxon>Diptera</taxon>
        <taxon>Brachycera</taxon>
        <taxon>Muscomorpha</taxon>
        <taxon>Ephydroidea</taxon>
        <taxon>Drosophilidae</taxon>
        <taxon>Drosophila</taxon>
        <taxon>Sophophora</taxon>
    </lineage>
</organism>
<evidence type="ECO:0000313" key="1">
    <source>
        <dbReference type="Proteomes" id="UP001652661"/>
    </source>
</evidence>
<evidence type="ECO:0000313" key="2">
    <source>
        <dbReference type="RefSeq" id="XP_017017880.1"/>
    </source>
</evidence>
<name>A0A6P4HQR2_DROKI</name>
<dbReference type="OMA" id="RTTCYSQ"/>
<accession>A0A6P4HQR2</accession>
<dbReference type="Pfam" id="PF15960">
    <property type="entry name" value="DUF4763"/>
    <property type="match status" value="1"/>
</dbReference>
<protein>
    <submittedName>
        <fullName evidence="2">Golgin subfamily A member 5</fullName>
    </submittedName>
</protein>
<sequence length="285" mass="33656">MSCWVPGLSQSESEITLEKSVFQEEASNDSQLEESYQQLERMKQRVLQMKSKLVHTLSKESGSDQVPFQSDNANLREIQLETLQGFQQIEVVKSRLRETTEELSLVSERIEESRCCADKLMKQLDEVPKWIEEHKHQVEVCLERHNELDTSYCSDLDYRSQIQPLQRTLKNLYRARVPLRCYKIEHMDMRNRLKRTLHLLHQTRRKLMHAIRKMNKTLESAKTSHMLISLVDPPEKLKTVEHQLKEQESGLLARPSWISRLPKLEYESTHSLKQLVTEITHNNRN</sequence>
<reference evidence="2" key="1">
    <citation type="submission" date="2025-08" db="UniProtKB">
        <authorList>
            <consortium name="RefSeq"/>
        </authorList>
    </citation>
    <scope>IDENTIFICATION</scope>
    <source>
        <strain evidence="2">14028-0561.14</strain>
        <tissue evidence="2">Whole fly</tissue>
    </source>
</reference>
<keyword evidence="1" id="KW-1185">Reference proteome</keyword>
<dbReference type="Proteomes" id="UP001652661">
    <property type="component" value="Chromosome 3L"/>
</dbReference>
<dbReference type="RefSeq" id="XP_017017880.1">
    <property type="nucleotide sequence ID" value="XM_017162391.3"/>
</dbReference>
<gene>
    <name evidence="2" type="primary">LOC108071609</name>
</gene>
<dbReference type="AlphaFoldDB" id="A0A6P4HQR2"/>
<proteinExistence type="predicted"/>